<feature type="coiled-coil region" evidence="9">
    <location>
        <begin position="200"/>
        <end position="227"/>
    </location>
</feature>
<comment type="catalytic activity">
    <reaction evidence="1">
        <text>ATP + protein L-histidine = ADP + protein N-phospho-L-histidine.</text>
        <dbReference type="EC" id="2.7.13.3"/>
    </reaction>
</comment>
<sequence length="442" mass="44976">MRAAEPSAPSSVSSTPSSGDGLTPGPSPARGSFSRSGWTWLLTYCAAVVLIATGWPILAAVHHVHVAIAMVLAIGQAAAVPLAVRRPIPAILLGTAAALGTTLATDPTSGPWPWPVTTLIAFILLVLVVALRHPWRIGAVTWCAGALVGGLGLALESSATAEAAVSSATLSNAVVCASIAGGALAVGSALQVLLASRSQLDHERQLTAEEETKRRELQQRNRIAQELHDVVAHSMSVISVQATTAPYRLPGMDEPTRGEFHSIADSSRRALTEMRGLLAILRGDDAADTTPQPTIADIPQLVVTTRSSGAQVELEIDPELLPLGGVTTAGGTGVPGAASAAGDWSAVVPPASGLTAYRVVQEAISNALRHAPGAAIRVQVSVGDQIGIRIANGPPARGGLVASPGAGLGLKGIRERVSALGGTVKAGPTPEGGFTVKARLPL</sequence>
<dbReference type="Gene3D" id="3.30.565.10">
    <property type="entry name" value="Histidine kinase-like ATPase, C-terminal domain"/>
    <property type="match status" value="1"/>
</dbReference>
<keyword evidence="5" id="KW-0547">Nucleotide-binding</keyword>
<feature type="transmembrane region" description="Helical" evidence="11">
    <location>
        <begin position="112"/>
        <end position="130"/>
    </location>
</feature>
<dbReference type="CDD" id="cd16917">
    <property type="entry name" value="HATPase_UhpB-NarQ-NarX-like"/>
    <property type="match status" value="1"/>
</dbReference>
<keyword evidence="11" id="KW-0812">Transmembrane</keyword>
<reference evidence="14 15" key="1">
    <citation type="submission" date="2024-09" db="EMBL/GenBank/DDBJ databases">
        <authorList>
            <person name="Sun Q."/>
            <person name="Mori K."/>
        </authorList>
    </citation>
    <scope>NUCLEOTIDE SEQUENCE [LARGE SCALE GENOMIC DNA]</scope>
    <source>
        <strain evidence="14 15">CCM 7609</strain>
    </source>
</reference>
<keyword evidence="9" id="KW-0175">Coiled coil</keyword>
<evidence type="ECO:0000256" key="5">
    <source>
        <dbReference type="ARBA" id="ARBA00022741"/>
    </source>
</evidence>
<evidence type="ECO:0000256" key="11">
    <source>
        <dbReference type="SAM" id="Phobius"/>
    </source>
</evidence>
<dbReference type="Pfam" id="PF02518">
    <property type="entry name" value="HATPase_c"/>
    <property type="match status" value="1"/>
</dbReference>
<feature type="transmembrane region" description="Helical" evidence="11">
    <location>
        <begin position="170"/>
        <end position="194"/>
    </location>
</feature>
<dbReference type="InterPro" id="IPR011712">
    <property type="entry name" value="Sig_transdc_His_kin_sub3_dim/P"/>
</dbReference>
<dbReference type="RefSeq" id="WP_378039838.1">
    <property type="nucleotide sequence ID" value="NZ_JBHLWH010000005.1"/>
</dbReference>
<evidence type="ECO:0000313" key="15">
    <source>
        <dbReference type="Proteomes" id="UP001589766"/>
    </source>
</evidence>
<evidence type="ECO:0000313" key="14">
    <source>
        <dbReference type="EMBL" id="MFC0247092.1"/>
    </source>
</evidence>
<keyword evidence="3" id="KW-0597">Phosphoprotein</keyword>
<evidence type="ECO:0000256" key="6">
    <source>
        <dbReference type="ARBA" id="ARBA00022777"/>
    </source>
</evidence>
<evidence type="ECO:0000256" key="8">
    <source>
        <dbReference type="ARBA" id="ARBA00023012"/>
    </source>
</evidence>
<keyword evidence="11" id="KW-0472">Membrane</keyword>
<comment type="caution">
    <text evidence="14">The sequence shown here is derived from an EMBL/GenBank/DDBJ whole genome shotgun (WGS) entry which is preliminary data.</text>
</comment>
<feature type="transmembrane region" description="Helical" evidence="11">
    <location>
        <begin position="90"/>
        <end position="106"/>
    </location>
</feature>
<dbReference type="InterPro" id="IPR036890">
    <property type="entry name" value="HATPase_C_sf"/>
</dbReference>
<dbReference type="EMBL" id="JBHLWH010000005">
    <property type="protein sequence ID" value="MFC0247092.1"/>
    <property type="molecule type" value="Genomic_DNA"/>
</dbReference>
<feature type="transmembrane region" description="Helical" evidence="11">
    <location>
        <begin position="38"/>
        <end position="58"/>
    </location>
</feature>
<keyword evidence="4" id="KW-0808">Transferase</keyword>
<proteinExistence type="predicted"/>
<evidence type="ECO:0000256" key="2">
    <source>
        <dbReference type="ARBA" id="ARBA00012438"/>
    </source>
</evidence>
<evidence type="ECO:0000256" key="3">
    <source>
        <dbReference type="ARBA" id="ARBA00022553"/>
    </source>
</evidence>
<dbReference type="PANTHER" id="PTHR24421">
    <property type="entry name" value="NITRATE/NITRITE SENSOR PROTEIN NARX-RELATED"/>
    <property type="match status" value="1"/>
</dbReference>
<feature type="region of interest" description="Disordered" evidence="10">
    <location>
        <begin position="1"/>
        <end position="30"/>
    </location>
</feature>
<evidence type="ECO:0000259" key="12">
    <source>
        <dbReference type="Pfam" id="PF02518"/>
    </source>
</evidence>
<keyword evidence="15" id="KW-1185">Reference proteome</keyword>
<feature type="transmembrane region" description="Helical" evidence="11">
    <location>
        <begin position="137"/>
        <end position="155"/>
    </location>
</feature>
<evidence type="ECO:0000256" key="10">
    <source>
        <dbReference type="SAM" id="MobiDB-lite"/>
    </source>
</evidence>
<organism evidence="14 15">
    <name type="scientific">Citricoccus parietis</name>
    <dbReference type="NCBI Taxonomy" id="592307"/>
    <lineage>
        <taxon>Bacteria</taxon>
        <taxon>Bacillati</taxon>
        <taxon>Actinomycetota</taxon>
        <taxon>Actinomycetes</taxon>
        <taxon>Micrococcales</taxon>
        <taxon>Micrococcaceae</taxon>
        <taxon>Citricoccus</taxon>
    </lineage>
</organism>
<evidence type="ECO:0000256" key="9">
    <source>
        <dbReference type="SAM" id="Coils"/>
    </source>
</evidence>
<keyword evidence="8" id="KW-0902">Two-component regulatory system</keyword>
<gene>
    <name evidence="14" type="ORF">ACFFIO_01075</name>
</gene>
<dbReference type="InterPro" id="IPR050482">
    <property type="entry name" value="Sensor_HK_TwoCompSys"/>
</dbReference>
<dbReference type="EC" id="2.7.13.3" evidence="2"/>
<keyword evidence="11" id="KW-1133">Transmembrane helix</keyword>
<evidence type="ECO:0000256" key="1">
    <source>
        <dbReference type="ARBA" id="ARBA00000085"/>
    </source>
</evidence>
<dbReference type="Gene3D" id="1.20.5.1930">
    <property type="match status" value="1"/>
</dbReference>
<keyword evidence="7" id="KW-0067">ATP-binding</keyword>
<feature type="domain" description="Histidine kinase/HSP90-like ATPase" evidence="12">
    <location>
        <begin position="356"/>
        <end position="442"/>
    </location>
</feature>
<dbReference type="GO" id="GO:0016301">
    <property type="term" value="F:kinase activity"/>
    <property type="evidence" value="ECO:0007669"/>
    <property type="project" value="UniProtKB-KW"/>
</dbReference>
<protein>
    <recommendedName>
        <fullName evidence="2">histidine kinase</fullName>
        <ecNumber evidence="2">2.7.13.3</ecNumber>
    </recommendedName>
</protein>
<name>A0ABV6F0P6_9MICC</name>
<dbReference type="PANTHER" id="PTHR24421:SF10">
    <property type="entry name" value="NITRATE_NITRITE SENSOR PROTEIN NARQ"/>
    <property type="match status" value="1"/>
</dbReference>
<feature type="compositionally biased region" description="Low complexity" evidence="10">
    <location>
        <begin position="1"/>
        <end position="18"/>
    </location>
</feature>
<accession>A0ABV6F0P6</accession>
<feature type="domain" description="Signal transduction histidine kinase subgroup 3 dimerisation and phosphoacceptor" evidence="13">
    <location>
        <begin position="220"/>
        <end position="284"/>
    </location>
</feature>
<evidence type="ECO:0000256" key="7">
    <source>
        <dbReference type="ARBA" id="ARBA00022840"/>
    </source>
</evidence>
<evidence type="ECO:0000259" key="13">
    <source>
        <dbReference type="Pfam" id="PF07730"/>
    </source>
</evidence>
<evidence type="ECO:0000256" key="4">
    <source>
        <dbReference type="ARBA" id="ARBA00022679"/>
    </source>
</evidence>
<dbReference type="SUPFAM" id="SSF55874">
    <property type="entry name" value="ATPase domain of HSP90 chaperone/DNA topoisomerase II/histidine kinase"/>
    <property type="match status" value="1"/>
</dbReference>
<dbReference type="Pfam" id="PF07730">
    <property type="entry name" value="HisKA_3"/>
    <property type="match status" value="1"/>
</dbReference>
<dbReference type="InterPro" id="IPR003594">
    <property type="entry name" value="HATPase_dom"/>
</dbReference>
<dbReference type="Proteomes" id="UP001589766">
    <property type="component" value="Unassembled WGS sequence"/>
</dbReference>
<keyword evidence="6 14" id="KW-0418">Kinase</keyword>